<keyword evidence="1" id="KW-1133">Transmembrane helix</keyword>
<dbReference type="Proteomes" id="UP000261480">
    <property type="component" value="Unplaced"/>
</dbReference>
<feature type="chain" id="PRO_5045271909" description="Cilia- and flagella-associated protein 47 domain-containing protein" evidence="2">
    <location>
        <begin position="30"/>
        <end position="371"/>
    </location>
</feature>
<feature type="domain" description="Cilia- and flagella-associated protein 47" evidence="3">
    <location>
        <begin position="107"/>
        <end position="227"/>
    </location>
</feature>
<evidence type="ECO:0000259" key="3">
    <source>
        <dbReference type="Pfam" id="PF24529"/>
    </source>
</evidence>
<dbReference type="AlphaFoldDB" id="A0A3B3Y4C8"/>
<dbReference type="PANTHER" id="PTHR45912:SF3">
    <property type="entry name" value="CILIA- AND FLAGELLA-ASSOCIATED PROTEIN 47"/>
    <property type="match status" value="1"/>
</dbReference>
<organism evidence="4 5">
    <name type="scientific">Poecilia mexicana</name>
    <dbReference type="NCBI Taxonomy" id="48701"/>
    <lineage>
        <taxon>Eukaryota</taxon>
        <taxon>Metazoa</taxon>
        <taxon>Chordata</taxon>
        <taxon>Craniata</taxon>
        <taxon>Vertebrata</taxon>
        <taxon>Euteleostomi</taxon>
        <taxon>Actinopterygii</taxon>
        <taxon>Neopterygii</taxon>
        <taxon>Teleostei</taxon>
        <taxon>Neoteleostei</taxon>
        <taxon>Acanthomorphata</taxon>
        <taxon>Ovalentaria</taxon>
        <taxon>Atherinomorphae</taxon>
        <taxon>Cyprinodontiformes</taxon>
        <taxon>Poeciliidae</taxon>
        <taxon>Poeciliinae</taxon>
        <taxon>Poecilia</taxon>
    </lineage>
</organism>
<sequence>MAIHHTSQHFHLLLKCHLLFSDSLSYCQSMDEQAENHSAKSDTPASLSIPKFPVAKSEETKFYQKVLLTVEKWFSLYGWPCGTNPMCIPHSFRSDLKYYSSCLAVSVVDMLEHLTGRMIPGIPMCQTFSKDIHQRTIQVLQQNEAILEFLRVQGACLCHIKPEYLLDIAEFKHWCSLQVSTYLHINKPLPQYKKYLDCSFFDFWSLSKRSWTDVLMQIYKVLVLSRVPEDTLHEPLCPRDTEDALLDGSHPLTSTIYSLRELHLLSWLNMNYQKMRKIVWEAGRVPSSRWIINFDLDFSDGLVLGALIAAHCPYLIRSHFQRMYTTPCNVAQILHNSIVVTQALILLGLNFVPFVCCRFFFFFPESPRRPL</sequence>
<accession>A0A3B3Y4C8</accession>
<keyword evidence="1" id="KW-0812">Transmembrane</keyword>
<feature type="signal peptide" evidence="2">
    <location>
        <begin position="1"/>
        <end position="29"/>
    </location>
</feature>
<dbReference type="STRING" id="48701.ENSPMEP00000022204"/>
<evidence type="ECO:0000313" key="5">
    <source>
        <dbReference type="Proteomes" id="UP000261480"/>
    </source>
</evidence>
<dbReference type="GO" id="GO:0005929">
    <property type="term" value="C:cilium"/>
    <property type="evidence" value="ECO:0007669"/>
    <property type="project" value="TreeGrafter"/>
</dbReference>
<keyword evidence="2" id="KW-0732">Signal</keyword>
<evidence type="ECO:0000256" key="1">
    <source>
        <dbReference type="SAM" id="Phobius"/>
    </source>
</evidence>
<dbReference type="InterPro" id="IPR056343">
    <property type="entry name" value="CFAP47_dom"/>
</dbReference>
<protein>
    <recommendedName>
        <fullName evidence="3">Cilia- and flagella-associated protein 47 domain-containing protein</fullName>
    </recommendedName>
</protein>
<evidence type="ECO:0000313" key="4">
    <source>
        <dbReference type="Ensembl" id="ENSPMEP00000022204.1"/>
    </source>
</evidence>
<feature type="transmembrane region" description="Helical" evidence="1">
    <location>
        <begin position="343"/>
        <end position="363"/>
    </location>
</feature>
<dbReference type="GO" id="GO:0060271">
    <property type="term" value="P:cilium assembly"/>
    <property type="evidence" value="ECO:0007669"/>
    <property type="project" value="TreeGrafter"/>
</dbReference>
<proteinExistence type="predicted"/>
<reference evidence="4" key="1">
    <citation type="submission" date="2025-08" db="UniProtKB">
        <authorList>
            <consortium name="Ensembl"/>
        </authorList>
    </citation>
    <scope>IDENTIFICATION</scope>
</reference>
<dbReference type="Pfam" id="PF24529">
    <property type="entry name" value="CFAP47"/>
    <property type="match status" value="1"/>
</dbReference>
<dbReference type="PANTHER" id="PTHR45912">
    <property type="entry name" value="CILIA- AND FLAGELLA-ASSOCIATED PROTEIN 47"/>
    <property type="match status" value="1"/>
</dbReference>
<keyword evidence="1" id="KW-0472">Membrane</keyword>
<evidence type="ECO:0000256" key="2">
    <source>
        <dbReference type="SAM" id="SignalP"/>
    </source>
</evidence>
<dbReference type="SUPFAM" id="SSF47576">
    <property type="entry name" value="Calponin-homology domain, CH-domain"/>
    <property type="match status" value="1"/>
</dbReference>
<dbReference type="InterPro" id="IPR036872">
    <property type="entry name" value="CH_dom_sf"/>
</dbReference>
<reference evidence="4" key="2">
    <citation type="submission" date="2025-09" db="UniProtKB">
        <authorList>
            <consortium name="Ensembl"/>
        </authorList>
    </citation>
    <scope>IDENTIFICATION</scope>
</reference>
<name>A0A3B3Y4C8_9TELE</name>
<keyword evidence="5" id="KW-1185">Reference proteome</keyword>
<dbReference type="Ensembl" id="ENSPMET00000013311.1">
    <property type="protein sequence ID" value="ENSPMEP00000022204.1"/>
    <property type="gene ID" value="ENSPMEG00000002957.1"/>
</dbReference>